<dbReference type="InterPro" id="IPR013108">
    <property type="entry name" value="Amidohydro_3"/>
</dbReference>
<dbReference type="AlphaFoldDB" id="A0A0W8F1Z6"/>
<comment type="caution">
    <text evidence="2">The sequence shown here is derived from an EMBL/GenBank/DDBJ whole genome shotgun (WGS) entry which is preliminary data.</text>
</comment>
<evidence type="ECO:0000313" key="2">
    <source>
        <dbReference type="EMBL" id="KUG14610.1"/>
    </source>
</evidence>
<dbReference type="PIRSF" id="PIRSF006453">
    <property type="entry name" value="FwdA"/>
    <property type="match status" value="1"/>
</dbReference>
<dbReference type="InterPro" id="IPR011059">
    <property type="entry name" value="Metal-dep_hydrolase_composite"/>
</dbReference>
<keyword evidence="2" id="KW-0560">Oxidoreductase</keyword>
<dbReference type="PANTHER" id="PTHR11647">
    <property type="entry name" value="HYDRANTOINASE/DIHYDROPYRIMIDINASE FAMILY MEMBER"/>
    <property type="match status" value="1"/>
</dbReference>
<dbReference type="NCBIfam" id="TIGR03121">
    <property type="entry name" value="one_C_dehyd_A"/>
    <property type="match status" value="1"/>
</dbReference>
<evidence type="ECO:0000259" key="1">
    <source>
        <dbReference type="Pfam" id="PF07969"/>
    </source>
</evidence>
<feature type="domain" description="Amidohydrolase 3" evidence="1">
    <location>
        <begin position="41"/>
        <end position="500"/>
    </location>
</feature>
<gene>
    <name evidence="2" type="ORF">ASZ90_015726</name>
</gene>
<dbReference type="SUPFAM" id="SSF51338">
    <property type="entry name" value="Composite domain of metallo-dependent hydrolases"/>
    <property type="match status" value="2"/>
</dbReference>
<name>A0A0W8F1Z6_9ZZZZ</name>
<accession>A0A0W8F1Z6</accession>
<dbReference type="InterPro" id="IPR032466">
    <property type="entry name" value="Metal_Hydrolase"/>
</dbReference>
<dbReference type="InterPro" id="IPR012027">
    <property type="entry name" value="Formylmethanofuran_DH_asu"/>
</dbReference>
<sequence length="566" mass="62953">MAELLIKNAFVIDPLSGIRGEIMDIAIRDGKIVEDTGANAEVIDAQGCLTLPGGIDSHTHVCGTKVNFGRYMSPEDMRAGRTQRKGVMHVTSGYSVPTTFGNSYRYSTMGYTTLLEGAMAPLEARHTHEEFTATPYQDMLANTLFDGNWSVMEAVRDKDVKRAAAVVAWTLAAVKGFAIKLTNPGGTEAWGFGEDVHSIHDPVPHFGVTPAEIIDTMIRANEILNLPHSVHLHCNNLGVPGNYRTTLETIDRVPDLHDRRQTLYLTHVQFHSYGGSTWKDISSKSEDIARAVNSRPQVAIDMGQVMFGRTTTMTADGPMEFKLYMLHRNKWSNHDVELETGSGIIPVFYSRKSLVNCVMWAIGLELALLTKDPWQCMLSTDNPNGAPFVKYPEIIALLMSRRFRDRESELLDPRTGHYVPLFALDRELDWYEIAVITRAAQAKALGITNIGKGHLAPGAEADIAIYPLRPRELDPSAEYKQVMAGFGKTRYTIKRGRVVARDGEVVVEGANSTIWTKANIPPELDLSADPEFLKKFEQYYTVRMSNYPVQDVYLPRGVCIGTEVSL</sequence>
<dbReference type="SUPFAM" id="SSF51556">
    <property type="entry name" value="Metallo-dependent hydrolases"/>
    <property type="match status" value="1"/>
</dbReference>
<reference evidence="2" key="1">
    <citation type="journal article" date="2015" name="Proc. Natl. Acad. Sci. U.S.A.">
        <title>Networks of energetic and metabolic interactions define dynamics in microbial communities.</title>
        <authorList>
            <person name="Embree M."/>
            <person name="Liu J.K."/>
            <person name="Al-Bassam M.M."/>
            <person name="Zengler K."/>
        </authorList>
    </citation>
    <scope>NUCLEOTIDE SEQUENCE</scope>
</reference>
<dbReference type="PANTHER" id="PTHR11647:SF1">
    <property type="entry name" value="COLLAPSIN RESPONSE MEDIATOR PROTEIN"/>
    <property type="match status" value="1"/>
</dbReference>
<dbReference type="GO" id="GO:0016491">
    <property type="term" value="F:oxidoreductase activity"/>
    <property type="evidence" value="ECO:0007669"/>
    <property type="project" value="UniProtKB-KW"/>
</dbReference>
<protein>
    <submittedName>
        <fullName evidence="2">Formylmethanofuran dehydrogenase subunit a</fullName>
        <ecNumber evidence="2">1.2.99.5</ecNumber>
    </submittedName>
</protein>
<dbReference type="GO" id="GO:0016810">
    <property type="term" value="F:hydrolase activity, acting on carbon-nitrogen (but not peptide) bonds"/>
    <property type="evidence" value="ECO:0007669"/>
    <property type="project" value="InterPro"/>
</dbReference>
<dbReference type="Pfam" id="PF07969">
    <property type="entry name" value="Amidohydro_3"/>
    <property type="match status" value="1"/>
</dbReference>
<dbReference type="EMBL" id="LNQE01001637">
    <property type="protein sequence ID" value="KUG14610.1"/>
    <property type="molecule type" value="Genomic_DNA"/>
</dbReference>
<proteinExistence type="predicted"/>
<dbReference type="EC" id="1.2.99.5" evidence="2"/>
<dbReference type="InterPro" id="IPR050378">
    <property type="entry name" value="Metallo-dep_Hydrolases_sf"/>
</dbReference>
<organism evidence="2">
    <name type="scientific">hydrocarbon metagenome</name>
    <dbReference type="NCBI Taxonomy" id="938273"/>
    <lineage>
        <taxon>unclassified sequences</taxon>
        <taxon>metagenomes</taxon>
        <taxon>ecological metagenomes</taxon>
    </lineage>
</organism>
<dbReference type="Gene3D" id="2.30.40.10">
    <property type="entry name" value="Urease, subunit C, domain 1"/>
    <property type="match status" value="2"/>
</dbReference>